<gene>
    <name evidence="2" type="ORF">BDP27DRAFT_1356603</name>
</gene>
<feature type="chain" id="PRO_5040443498" evidence="1">
    <location>
        <begin position="23"/>
        <end position="167"/>
    </location>
</feature>
<proteinExistence type="predicted"/>
<sequence>MFTTFRTISVAILSLFLYNVAGAPSATADASTPTSIGGETIGEIINLLNVGLVSGINTDITLDSLTDNLVSAGLNGTVFATFTHTFDPPVVVPILGTANSGEIDNVLLVQGATATLNIIPFGVLNLMDTNIAVRAGSIFGIGGIPLTIDGLVQNNVPTTYTLDLTGD</sequence>
<organism evidence="2 3">
    <name type="scientific">Rhodocollybia butyracea</name>
    <dbReference type="NCBI Taxonomy" id="206335"/>
    <lineage>
        <taxon>Eukaryota</taxon>
        <taxon>Fungi</taxon>
        <taxon>Dikarya</taxon>
        <taxon>Basidiomycota</taxon>
        <taxon>Agaricomycotina</taxon>
        <taxon>Agaricomycetes</taxon>
        <taxon>Agaricomycetidae</taxon>
        <taxon>Agaricales</taxon>
        <taxon>Marasmiineae</taxon>
        <taxon>Omphalotaceae</taxon>
        <taxon>Rhodocollybia</taxon>
    </lineage>
</organism>
<comment type="caution">
    <text evidence="2">The sequence shown here is derived from an EMBL/GenBank/DDBJ whole genome shotgun (WGS) entry which is preliminary data.</text>
</comment>
<feature type="signal peptide" evidence="1">
    <location>
        <begin position="1"/>
        <end position="22"/>
    </location>
</feature>
<keyword evidence="1" id="KW-0732">Signal</keyword>
<accession>A0A9P5UGU8</accession>
<evidence type="ECO:0000256" key="1">
    <source>
        <dbReference type="SAM" id="SignalP"/>
    </source>
</evidence>
<dbReference type="EMBL" id="JADNRY010000001">
    <property type="protein sequence ID" value="KAF9078826.1"/>
    <property type="molecule type" value="Genomic_DNA"/>
</dbReference>
<evidence type="ECO:0000313" key="3">
    <source>
        <dbReference type="Proteomes" id="UP000772434"/>
    </source>
</evidence>
<evidence type="ECO:0000313" key="2">
    <source>
        <dbReference type="EMBL" id="KAF9078826.1"/>
    </source>
</evidence>
<dbReference type="OrthoDB" id="3251634at2759"/>
<reference evidence="2" key="1">
    <citation type="submission" date="2020-11" db="EMBL/GenBank/DDBJ databases">
        <authorList>
            <consortium name="DOE Joint Genome Institute"/>
            <person name="Ahrendt S."/>
            <person name="Riley R."/>
            <person name="Andreopoulos W."/>
            <person name="Labutti K."/>
            <person name="Pangilinan J."/>
            <person name="Ruiz-Duenas F.J."/>
            <person name="Barrasa J.M."/>
            <person name="Sanchez-Garcia M."/>
            <person name="Camarero S."/>
            <person name="Miyauchi S."/>
            <person name="Serrano A."/>
            <person name="Linde D."/>
            <person name="Babiker R."/>
            <person name="Drula E."/>
            <person name="Ayuso-Fernandez I."/>
            <person name="Pacheco R."/>
            <person name="Padilla G."/>
            <person name="Ferreira P."/>
            <person name="Barriuso J."/>
            <person name="Kellner H."/>
            <person name="Castanera R."/>
            <person name="Alfaro M."/>
            <person name="Ramirez L."/>
            <person name="Pisabarro A.G."/>
            <person name="Kuo A."/>
            <person name="Tritt A."/>
            <person name="Lipzen A."/>
            <person name="He G."/>
            <person name="Yan M."/>
            <person name="Ng V."/>
            <person name="Cullen D."/>
            <person name="Martin F."/>
            <person name="Rosso M.-N."/>
            <person name="Henrissat B."/>
            <person name="Hibbett D."/>
            <person name="Martinez A.T."/>
            <person name="Grigoriev I.V."/>
        </authorList>
    </citation>
    <scope>NUCLEOTIDE SEQUENCE</scope>
    <source>
        <strain evidence="2">AH 40177</strain>
    </source>
</reference>
<protein>
    <submittedName>
        <fullName evidence="2">Uncharacterized protein</fullName>
    </submittedName>
</protein>
<name>A0A9P5UGU8_9AGAR</name>
<keyword evidence="3" id="KW-1185">Reference proteome</keyword>
<dbReference type="Proteomes" id="UP000772434">
    <property type="component" value="Unassembled WGS sequence"/>
</dbReference>
<dbReference type="AlphaFoldDB" id="A0A9P5UGU8"/>